<dbReference type="EMBL" id="OZ034821">
    <property type="protein sequence ID" value="CAL1408157.1"/>
    <property type="molecule type" value="Genomic_DNA"/>
</dbReference>
<evidence type="ECO:0000313" key="2">
    <source>
        <dbReference type="EMBL" id="CAL1408157.1"/>
    </source>
</evidence>
<sequence>MTAAARSRPSWGWQSILHGRQLLEMGLRWQVGNGQSVSLLHSNWIPWYQLDPPCYNLRILPEGGDPLVAEVICQGEGRWSDERLCQWFDPPTCKAIKAIPLPRWDVPDKLIWHFTADGVFSVKSAYHLAVDLEWRRGGWRSSVSWMDKPSWIRVWEAKIPPKLKVFVWQILNRALPTTEALIEKNIQVLPRCPVCWDGSETMEHFFLYCPVARALWDYSGLNYLGEGLPRHTFPLFLKRLLALIQQPSLVMAVVAILWRIWHSRNWVVFEGNQFGIPTLMRQFHQQYEEWVGLPADRAPRTITPMMQPTAPVGDSHLVCMWDGAT</sequence>
<dbReference type="InterPro" id="IPR026960">
    <property type="entry name" value="RVT-Znf"/>
</dbReference>
<dbReference type="AlphaFoldDB" id="A0AAV2GD86"/>
<proteinExistence type="predicted"/>
<gene>
    <name evidence="2" type="ORF">LTRI10_LOCUS47776</name>
</gene>
<evidence type="ECO:0000313" key="3">
    <source>
        <dbReference type="Proteomes" id="UP001497516"/>
    </source>
</evidence>
<protein>
    <recommendedName>
        <fullName evidence="1">Reverse transcriptase zinc-binding domain-containing protein</fullName>
    </recommendedName>
</protein>
<organism evidence="2 3">
    <name type="scientific">Linum trigynum</name>
    <dbReference type="NCBI Taxonomy" id="586398"/>
    <lineage>
        <taxon>Eukaryota</taxon>
        <taxon>Viridiplantae</taxon>
        <taxon>Streptophyta</taxon>
        <taxon>Embryophyta</taxon>
        <taxon>Tracheophyta</taxon>
        <taxon>Spermatophyta</taxon>
        <taxon>Magnoliopsida</taxon>
        <taxon>eudicotyledons</taxon>
        <taxon>Gunneridae</taxon>
        <taxon>Pentapetalae</taxon>
        <taxon>rosids</taxon>
        <taxon>fabids</taxon>
        <taxon>Malpighiales</taxon>
        <taxon>Linaceae</taxon>
        <taxon>Linum</taxon>
    </lineage>
</organism>
<dbReference type="Proteomes" id="UP001497516">
    <property type="component" value="Chromosome 8"/>
</dbReference>
<name>A0AAV2GD86_9ROSI</name>
<evidence type="ECO:0000259" key="1">
    <source>
        <dbReference type="Pfam" id="PF13966"/>
    </source>
</evidence>
<dbReference type="Pfam" id="PF13966">
    <property type="entry name" value="zf-RVT"/>
    <property type="match status" value="1"/>
</dbReference>
<accession>A0AAV2GD86</accession>
<reference evidence="2 3" key="1">
    <citation type="submission" date="2024-04" db="EMBL/GenBank/DDBJ databases">
        <authorList>
            <person name="Fracassetti M."/>
        </authorList>
    </citation>
    <scope>NUCLEOTIDE SEQUENCE [LARGE SCALE GENOMIC DNA]</scope>
</reference>
<keyword evidence="3" id="KW-1185">Reference proteome</keyword>
<feature type="domain" description="Reverse transcriptase zinc-binding" evidence="1">
    <location>
        <begin position="120"/>
        <end position="216"/>
    </location>
</feature>